<dbReference type="OrthoDB" id="4920000at2759"/>
<evidence type="ECO:0000313" key="5">
    <source>
        <dbReference type="Proteomes" id="UP000226192"/>
    </source>
</evidence>
<dbReference type="InterPro" id="IPR016036">
    <property type="entry name" value="Malonyl_transacylase_ACP-bd"/>
</dbReference>
<dbReference type="InterPro" id="IPR016035">
    <property type="entry name" value="Acyl_Trfase/lysoPLipase"/>
</dbReference>
<accession>A0A2C5XKI1</accession>
<dbReference type="Pfam" id="PF00698">
    <property type="entry name" value="Acyl_transf_1"/>
    <property type="match status" value="1"/>
</dbReference>
<dbReference type="SMART" id="SM00827">
    <property type="entry name" value="PKS_AT"/>
    <property type="match status" value="1"/>
</dbReference>
<evidence type="ECO:0000256" key="1">
    <source>
        <dbReference type="ARBA" id="ARBA00022450"/>
    </source>
</evidence>
<dbReference type="AlphaFoldDB" id="A0A2C5XKI1"/>
<dbReference type="STRING" id="1399860.A0A2C5XKI1"/>
<dbReference type="InterPro" id="IPR001227">
    <property type="entry name" value="Ac_transferase_dom_sf"/>
</dbReference>
<comment type="caution">
    <text evidence="4">The sequence shown here is derived from an EMBL/GenBank/DDBJ whole genome shotgun (WGS) entry which is preliminary data.</text>
</comment>
<feature type="domain" description="Malonyl-CoA:ACP transacylase (MAT)" evidence="3">
    <location>
        <begin position="32"/>
        <end position="345"/>
    </location>
</feature>
<evidence type="ECO:0000256" key="2">
    <source>
        <dbReference type="ARBA" id="ARBA00022553"/>
    </source>
</evidence>
<dbReference type="PANTHER" id="PTHR43775">
    <property type="entry name" value="FATTY ACID SYNTHASE"/>
    <property type="match status" value="1"/>
</dbReference>
<dbReference type="GO" id="GO:0004312">
    <property type="term" value="F:fatty acid synthase activity"/>
    <property type="evidence" value="ECO:0007669"/>
    <property type="project" value="TreeGrafter"/>
</dbReference>
<evidence type="ECO:0000313" key="4">
    <source>
        <dbReference type="EMBL" id="PHH65728.1"/>
    </source>
</evidence>
<gene>
    <name evidence="4" type="ORF">CDD81_1455</name>
</gene>
<dbReference type="GO" id="GO:0006633">
    <property type="term" value="P:fatty acid biosynthetic process"/>
    <property type="evidence" value="ECO:0007669"/>
    <property type="project" value="TreeGrafter"/>
</dbReference>
<keyword evidence="2" id="KW-0597">Phosphoprotein</keyword>
<dbReference type="SUPFAM" id="SSF55048">
    <property type="entry name" value="Probable ACP-binding domain of malonyl-CoA ACP transacylase"/>
    <property type="match status" value="1"/>
</dbReference>
<dbReference type="InterPro" id="IPR014043">
    <property type="entry name" value="Acyl_transferase_dom"/>
</dbReference>
<keyword evidence="1" id="KW-0596">Phosphopantetheine</keyword>
<dbReference type="SUPFAM" id="SSF52151">
    <property type="entry name" value="FabD/lysophospholipase-like"/>
    <property type="match status" value="1"/>
</dbReference>
<evidence type="ECO:0000259" key="3">
    <source>
        <dbReference type="SMART" id="SM00827"/>
    </source>
</evidence>
<dbReference type="GO" id="GO:0044550">
    <property type="term" value="P:secondary metabolite biosynthetic process"/>
    <property type="evidence" value="ECO:0007669"/>
    <property type="project" value="TreeGrafter"/>
</dbReference>
<dbReference type="EMBL" id="NJET01000014">
    <property type="protein sequence ID" value="PHH65728.1"/>
    <property type="molecule type" value="Genomic_DNA"/>
</dbReference>
<dbReference type="Gene3D" id="3.30.70.3290">
    <property type="match status" value="1"/>
</dbReference>
<dbReference type="InterPro" id="IPR050091">
    <property type="entry name" value="PKS_NRPS_Biosynth_Enz"/>
</dbReference>
<sequence length="456" mass="49708">MPWRTFTLAHTTPSMAYAKPVRSASQLGLAFIFTGQGAHYVNMGIGLLAYPVFARTLRHIDKTLAGLGCTWSIFDQLGSKTSLARPEYQHAISCAVQIALVELLRSFNVVASAVLGHSSGEVAAAYTIGALSLESACKVSYFRGQVSGRAVDAGSDGAMLSANIAHDQVKAYVHRHLPAHLATAVSVACINSPLNSTLAGRNEAIDALKEKLDLDGVFAHKLDVGLGYHSKQMHGLAPEYRALLGTLQGADSPQKGVPMISSVTGGVIDPARLATAEYWVDHLISPVRFSQAVTNLVQLDARHGSLAMTDLVEIGPHAALKRPLRDILDHGKHQIRYTPTLFRSKPALEAMLECAGTLHCYGYPVSVTAVNQQDASQEGMHVLVDCPEYPFDHSKKYWRESRLSCDYRLRATTDEMLGIPAHDWNPLEPRWRQFLSVEKMPWLAGHLVRFLAANIA</sequence>
<reference evidence="4 5" key="1">
    <citation type="submission" date="2017-06" db="EMBL/GenBank/DDBJ databases">
        <title>Ant-infecting Ophiocordyceps genomes reveal a high diversity of potential behavioral manipulation genes and a possible major role for enterotoxins.</title>
        <authorList>
            <person name="De Bekker C."/>
            <person name="Evans H.C."/>
            <person name="Brachmann A."/>
            <person name="Hughes D.P."/>
        </authorList>
    </citation>
    <scope>NUCLEOTIDE SEQUENCE [LARGE SCALE GENOMIC DNA]</scope>
    <source>
        <strain evidence="4 5">Map64</strain>
    </source>
</reference>
<name>A0A2C5XKI1_9HYPO</name>
<dbReference type="PANTHER" id="PTHR43775:SF29">
    <property type="entry name" value="ASPERFURANONE POLYKETIDE SYNTHASE AFOG-RELATED"/>
    <property type="match status" value="1"/>
</dbReference>
<keyword evidence="5" id="KW-1185">Reference proteome</keyword>
<proteinExistence type="predicted"/>
<organism evidence="4 5">
    <name type="scientific">Ophiocordyceps australis</name>
    <dbReference type="NCBI Taxonomy" id="1399860"/>
    <lineage>
        <taxon>Eukaryota</taxon>
        <taxon>Fungi</taxon>
        <taxon>Dikarya</taxon>
        <taxon>Ascomycota</taxon>
        <taxon>Pezizomycotina</taxon>
        <taxon>Sordariomycetes</taxon>
        <taxon>Hypocreomycetidae</taxon>
        <taxon>Hypocreales</taxon>
        <taxon>Ophiocordycipitaceae</taxon>
        <taxon>Ophiocordyceps</taxon>
    </lineage>
</organism>
<protein>
    <recommendedName>
        <fullName evidence="3">Malonyl-CoA:ACP transacylase (MAT) domain-containing protein</fullName>
    </recommendedName>
</protein>
<dbReference type="Proteomes" id="UP000226192">
    <property type="component" value="Unassembled WGS sequence"/>
</dbReference>
<dbReference type="Gene3D" id="3.40.366.10">
    <property type="entry name" value="Malonyl-Coenzyme A Acyl Carrier Protein, domain 2"/>
    <property type="match status" value="1"/>
</dbReference>